<dbReference type="PANTHER" id="PTHR30471">
    <property type="entry name" value="DNA REPAIR PROTEIN RADC"/>
    <property type="match status" value="1"/>
</dbReference>
<dbReference type="InterPro" id="IPR037518">
    <property type="entry name" value="MPN"/>
</dbReference>
<dbReference type="RefSeq" id="WP_125990450.1">
    <property type="nucleotide sequence ID" value="NZ_CP046640.1"/>
</dbReference>
<keyword evidence="4" id="KW-0378">Hydrolase</keyword>
<dbReference type="Proteomes" id="UP000665020">
    <property type="component" value="Chromosome"/>
</dbReference>
<evidence type="ECO:0000256" key="6">
    <source>
        <dbReference type="ARBA" id="ARBA00023049"/>
    </source>
</evidence>
<evidence type="ECO:0000313" key="8">
    <source>
        <dbReference type="EMBL" id="QTL98246.1"/>
    </source>
</evidence>
<gene>
    <name evidence="8" type="ORF">GM661_09770</name>
</gene>
<sequence>MLNIYCWKCGSKINEDNILGLGHFDQNLGKYKGKGFVAFNCPDCKKTRYQVIDSISIQNQIKNSINESSSDFINIDQVIDFYGQLQEISTINAFLEKCESSQKTISTEIKKPILQPLDVYNLFYELNSANMKRLMILTMNKDNYLISWELLGEGLSKPISFDPKIIFHTPFLLNDQVSVIIAQNTNKHFTQPTQKDILLTKRLLKAGKILGVEFLDHIIIEENGYHSFDQLNYI</sequence>
<dbReference type="InterPro" id="IPR001405">
    <property type="entry name" value="UPF0758"/>
</dbReference>
<evidence type="ECO:0000256" key="2">
    <source>
        <dbReference type="ARBA" id="ARBA00022670"/>
    </source>
</evidence>
<dbReference type="GO" id="GO:0006508">
    <property type="term" value="P:proteolysis"/>
    <property type="evidence" value="ECO:0007669"/>
    <property type="project" value="UniProtKB-KW"/>
</dbReference>
<dbReference type="Pfam" id="PF04002">
    <property type="entry name" value="RadC"/>
    <property type="match status" value="1"/>
</dbReference>
<dbReference type="AlphaFoldDB" id="A0A8A7K920"/>
<keyword evidence="6" id="KW-0482">Metalloprotease</keyword>
<keyword evidence="9" id="KW-1185">Reference proteome</keyword>
<dbReference type="PROSITE" id="PS50249">
    <property type="entry name" value="MPN"/>
    <property type="match status" value="1"/>
</dbReference>
<dbReference type="PANTHER" id="PTHR30471:SF3">
    <property type="entry name" value="UPF0758 PROTEIN YEES-RELATED"/>
    <property type="match status" value="1"/>
</dbReference>
<name>A0A8A7K920_9FIRM</name>
<evidence type="ECO:0000256" key="5">
    <source>
        <dbReference type="ARBA" id="ARBA00022833"/>
    </source>
</evidence>
<evidence type="ECO:0000313" key="9">
    <source>
        <dbReference type="Proteomes" id="UP000665020"/>
    </source>
</evidence>
<keyword evidence="2" id="KW-0645">Protease</keyword>
<keyword evidence="5" id="KW-0862">Zinc</keyword>
<feature type="domain" description="MPN" evidence="7">
    <location>
        <begin position="112"/>
        <end position="234"/>
    </location>
</feature>
<evidence type="ECO:0000256" key="4">
    <source>
        <dbReference type="ARBA" id="ARBA00022801"/>
    </source>
</evidence>
<evidence type="ECO:0000256" key="1">
    <source>
        <dbReference type="ARBA" id="ARBA00010243"/>
    </source>
</evidence>
<accession>A0A8A7K920</accession>
<dbReference type="InterPro" id="IPR025657">
    <property type="entry name" value="RadC_JAB"/>
</dbReference>
<reference evidence="8" key="1">
    <citation type="submission" date="2019-12" db="EMBL/GenBank/DDBJ databases">
        <authorList>
            <person name="zhang j."/>
            <person name="sun C.M."/>
        </authorList>
    </citation>
    <scope>NUCLEOTIDE SEQUENCE</scope>
    <source>
        <strain evidence="8">NS-1</strain>
    </source>
</reference>
<keyword evidence="3" id="KW-0479">Metal-binding</keyword>
<protein>
    <recommendedName>
        <fullName evidence="7">MPN domain-containing protein</fullName>
    </recommendedName>
</protein>
<dbReference type="GO" id="GO:0046872">
    <property type="term" value="F:metal ion binding"/>
    <property type="evidence" value="ECO:0007669"/>
    <property type="project" value="UniProtKB-KW"/>
</dbReference>
<proteinExistence type="inferred from homology"/>
<evidence type="ECO:0000259" key="7">
    <source>
        <dbReference type="PROSITE" id="PS50249"/>
    </source>
</evidence>
<dbReference type="Gene3D" id="3.40.140.10">
    <property type="entry name" value="Cytidine Deaminase, domain 2"/>
    <property type="match status" value="1"/>
</dbReference>
<dbReference type="GO" id="GO:0008237">
    <property type="term" value="F:metallopeptidase activity"/>
    <property type="evidence" value="ECO:0007669"/>
    <property type="project" value="UniProtKB-KW"/>
</dbReference>
<comment type="similarity">
    <text evidence="1">Belongs to the UPF0758 family.</text>
</comment>
<evidence type="ECO:0000256" key="3">
    <source>
        <dbReference type="ARBA" id="ARBA00022723"/>
    </source>
</evidence>
<organism evidence="8 9">
    <name type="scientific">Iocasia fonsfrigidae</name>
    <dbReference type="NCBI Taxonomy" id="2682810"/>
    <lineage>
        <taxon>Bacteria</taxon>
        <taxon>Bacillati</taxon>
        <taxon>Bacillota</taxon>
        <taxon>Clostridia</taxon>
        <taxon>Halanaerobiales</taxon>
        <taxon>Halanaerobiaceae</taxon>
        <taxon>Iocasia</taxon>
    </lineage>
</organism>
<dbReference type="EMBL" id="CP046640">
    <property type="protein sequence ID" value="QTL98246.1"/>
    <property type="molecule type" value="Genomic_DNA"/>
</dbReference>
<dbReference type="KEGG" id="ifn:GM661_09770"/>